<feature type="region of interest" description="Disordered" evidence="1">
    <location>
        <begin position="259"/>
        <end position="356"/>
    </location>
</feature>
<keyword evidence="3" id="KW-1185">Reference proteome</keyword>
<dbReference type="Proteomes" id="UP001056384">
    <property type="component" value="Chromosome 12"/>
</dbReference>
<evidence type="ECO:0000256" key="1">
    <source>
        <dbReference type="SAM" id="MobiDB-lite"/>
    </source>
</evidence>
<name>A0A9Q9B275_9PEZI</name>
<organism evidence="2 3">
    <name type="scientific">Septoria linicola</name>
    <dbReference type="NCBI Taxonomy" id="215465"/>
    <lineage>
        <taxon>Eukaryota</taxon>
        <taxon>Fungi</taxon>
        <taxon>Dikarya</taxon>
        <taxon>Ascomycota</taxon>
        <taxon>Pezizomycotina</taxon>
        <taxon>Dothideomycetes</taxon>
        <taxon>Dothideomycetidae</taxon>
        <taxon>Mycosphaerellales</taxon>
        <taxon>Mycosphaerellaceae</taxon>
        <taxon>Septoria</taxon>
    </lineage>
</organism>
<sequence length="429" mass="46897">MGAQEGSLSAWNAINDAGDHKVDNINERVPLTVEDHEWIQKMGEKRDHRDADYQQPSPRKRHLHEEPPSSSPSKKKGKLPATLNGNDSVVPLETWASAWQSRNAAKEKLIGMIKQHWGEDHNTWPTIKHISLKSGMSIVCQVHQEPEHWGLDLLEDVERLARAPDPHGIAGGLIDHFVKMRKGRGGRYLLAKDARNAAISLERGNGLGLLGLDQSKPSDSRAEKVGLITTKYRPVYVEDEIDVGDTLLKNIAKKPKQNGPLLEAIEATPPPSPDQPPASLSSRSSTAVPLPESSASISSAARPAIVANSTSRPNAAAIPQTTKGSPTDSPATTPLKEHNTPRNPATHPSADLTPTEKGVGLWHTIAHAQLLDDDEGDYAADSEDEAINETILKLLRYKKSEQRFRRHKSTFVKEQGFVASLLGKDVAVE</sequence>
<reference evidence="2" key="1">
    <citation type="submission" date="2022-06" db="EMBL/GenBank/DDBJ databases">
        <title>Complete genome sequences of two strains of the flax pathogen Septoria linicola.</title>
        <authorList>
            <person name="Lapalu N."/>
            <person name="Simon A."/>
            <person name="Demenou B."/>
            <person name="Paumier D."/>
            <person name="Guillot M.-P."/>
            <person name="Gout L."/>
            <person name="Valade R."/>
        </authorList>
    </citation>
    <scope>NUCLEOTIDE SEQUENCE</scope>
    <source>
        <strain evidence="2">SE15195</strain>
    </source>
</reference>
<evidence type="ECO:0000313" key="3">
    <source>
        <dbReference type="Proteomes" id="UP001056384"/>
    </source>
</evidence>
<feature type="compositionally biased region" description="Basic and acidic residues" evidence="1">
    <location>
        <begin position="33"/>
        <end position="52"/>
    </location>
</feature>
<dbReference type="AlphaFoldDB" id="A0A9Q9B275"/>
<proteinExistence type="predicted"/>
<feature type="compositionally biased region" description="Basic and acidic residues" evidence="1">
    <location>
        <begin position="17"/>
        <end position="26"/>
    </location>
</feature>
<feature type="compositionally biased region" description="Low complexity" evidence="1">
    <location>
        <begin position="293"/>
        <end position="307"/>
    </location>
</feature>
<protein>
    <submittedName>
        <fullName evidence="2">Uncharacterized protein</fullName>
    </submittedName>
</protein>
<feature type="compositionally biased region" description="Polar residues" evidence="1">
    <location>
        <begin position="308"/>
        <end position="332"/>
    </location>
</feature>
<feature type="region of interest" description="Disordered" evidence="1">
    <location>
        <begin position="15"/>
        <end position="86"/>
    </location>
</feature>
<accession>A0A9Q9B275</accession>
<dbReference type="EMBL" id="CP099429">
    <property type="protein sequence ID" value="USW59300.1"/>
    <property type="molecule type" value="Genomic_DNA"/>
</dbReference>
<gene>
    <name evidence="2" type="ORF">Slin15195_G126190</name>
</gene>
<evidence type="ECO:0000313" key="2">
    <source>
        <dbReference type="EMBL" id="USW59300.1"/>
    </source>
</evidence>